<dbReference type="AlphaFoldDB" id="A0A9D9DR08"/>
<dbReference type="FunFam" id="3.40.50.300:FF:000056">
    <property type="entry name" value="Cell division ATP-binding protein FtsE"/>
    <property type="match status" value="1"/>
</dbReference>
<evidence type="ECO:0000256" key="1">
    <source>
        <dbReference type="ARBA" id="ARBA00002579"/>
    </source>
</evidence>
<comment type="caution">
    <text evidence="7">The sequence shown here is derived from an EMBL/GenBank/DDBJ whole genome shotgun (WGS) entry which is preliminary data.</text>
</comment>
<evidence type="ECO:0000259" key="6">
    <source>
        <dbReference type="PROSITE" id="PS50893"/>
    </source>
</evidence>
<organism evidence="7 8">
    <name type="scientific">Candidatus Egerieousia excrementavium</name>
    <dbReference type="NCBI Taxonomy" id="2840778"/>
    <lineage>
        <taxon>Bacteria</taxon>
        <taxon>Pseudomonadati</taxon>
        <taxon>Bacteroidota</taxon>
        <taxon>Bacteroidia</taxon>
        <taxon>Bacteroidales</taxon>
        <taxon>Candidatus Egerieousia</taxon>
    </lineage>
</organism>
<dbReference type="GO" id="GO:0005886">
    <property type="term" value="C:plasma membrane"/>
    <property type="evidence" value="ECO:0007669"/>
    <property type="project" value="UniProtKB-ARBA"/>
</dbReference>
<evidence type="ECO:0000256" key="5">
    <source>
        <dbReference type="ARBA" id="ARBA00022840"/>
    </source>
</evidence>
<dbReference type="InterPro" id="IPR003439">
    <property type="entry name" value="ABC_transporter-like_ATP-bd"/>
</dbReference>
<reference evidence="7" key="2">
    <citation type="journal article" date="2021" name="PeerJ">
        <title>Extensive microbial diversity within the chicken gut microbiome revealed by metagenomics and culture.</title>
        <authorList>
            <person name="Gilroy R."/>
            <person name="Ravi A."/>
            <person name="Getino M."/>
            <person name="Pursley I."/>
            <person name="Horton D.L."/>
            <person name="Alikhan N.F."/>
            <person name="Baker D."/>
            <person name="Gharbi K."/>
            <person name="Hall N."/>
            <person name="Watson M."/>
            <person name="Adriaenssens E.M."/>
            <person name="Foster-Nyarko E."/>
            <person name="Jarju S."/>
            <person name="Secka A."/>
            <person name="Antonio M."/>
            <person name="Oren A."/>
            <person name="Chaudhuri R.R."/>
            <person name="La Ragione R."/>
            <person name="Hildebrand F."/>
            <person name="Pallen M.J."/>
        </authorList>
    </citation>
    <scope>NUCLEOTIDE SEQUENCE</scope>
    <source>
        <strain evidence="7">15467</strain>
    </source>
</reference>
<dbReference type="SUPFAM" id="SSF52540">
    <property type="entry name" value="P-loop containing nucleoside triphosphate hydrolases"/>
    <property type="match status" value="1"/>
</dbReference>
<name>A0A9D9DR08_9BACT</name>
<dbReference type="PANTHER" id="PTHR24220">
    <property type="entry name" value="IMPORT ATP-BINDING PROTEIN"/>
    <property type="match status" value="1"/>
</dbReference>
<evidence type="ECO:0000313" key="7">
    <source>
        <dbReference type="EMBL" id="MBO8429629.1"/>
    </source>
</evidence>
<gene>
    <name evidence="7" type="ORF">IAC68_06845</name>
</gene>
<proteinExistence type="inferred from homology"/>
<dbReference type="SMART" id="SM00382">
    <property type="entry name" value="AAA"/>
    <property type="match status" value="1"/>
</dbReference>
<sequence length="247" mass="27761">MKERGSNSFILNGDEPLIEFRGADIANDTNLVLGNVSFTLGCGEFAYLVGKVGSGKSSIIKTIIAELPLASGFARVGEFNLAKLKRKQIPFLRRKIGVVFQDFQLLMDRSAEQNLLFVLEATGWKNRREMNEKVEQVLHMVGMDTKAHKMPHQLSGGEQQRIAIARALLNDPQLILADEPTGNLDPDTATEIMDLFTKIHREQSPAVIMVTHNRDLVKRYPARTMICENETLSELNMEIEVDFSEIF</sequence>
<dbReference type="PROSITE" id="PS00211">
    <property type="entry name" value="ABC_TRANSPORTER_1"/>
    <property type="match status" value="1"/>
</dbReference>
<dbReference type="PANTHER" id="PTHR24220:SF470">
    <property type="entry name" value="CELL DIVISION ATP-BINDING PROTEIN FTSE"/>
    <property type="match status" value="1"/>
</dbReference>
<dbReference type="InterPro" id="IPR003593">
    <property type="entry name" value="AAA+_ATPase"/>
</dbReference>
<dbReference type="PROSITE" id="PS50893">
    <property type="entry name" value="ABC_TRANSPORTER_2"/>
    <property type="match status" value="1"/>
</dbReference>
<protein>
    <recommendedName>
        <fullName evidence="3">Cell division ATP-binding protein FtsE</fullName>
    </recommendedName>
</protein>
<comment type="similarity">
    <text evidence="2">Belongs to the ABC transporter superfamily.</text>
</comment>
<dbReference type="GO" id="GO:0022857">
    <property type="term" value="F:transmembrane transporter activity"/>
    <property type="evidence" value="ECO:0007669"/>
    <property type="project" value="TreeGrafter"/>
</dbReference>
<keyword evidence="5 7" id="KW-0067">ATP-binding</keyword>
<dbReference type="InterPro" id="IPR017871">
    <property type="entry name" value="ABC_transporter-like_CS"/>
</dbReference>
<evidence type="ECO:0000313" key="8">
    <source>
        <dbReference type="Proteomes" id="UP000823635"/>
    </source>
</evidence>
<feature type="domain" description="ABC transporter" evidence="6">
    <location>
        <begin position="18"/>
        <end position="246"/>
    </location>
</feature>
<evidence type="ECO:0000256" key="4">
    <source>
        <dbReference type="ARBA" id="ARBA00022741"/>
    </source>
</evidence>
<reference evidence="7" key="1">
    <citation type="submission" date="2020-10" db="EMBL/GenBank/DDBJ databases">
        <authorList>
            <person name="Gilroy R."/>
        </authorList>
    </citation>
    <scope>NUCLEOTIDE SEQUENCE</scope>
    <source>
        <strain evidence="7">15467</strain>
    </source>
</reference>
<dbReference type="InterPro" id="IPR015854">
    <property type="entry name" value="ABC_transpr_LolD-like"/>
</dbReference>
<dbReference type="EMBL" id="JADINB010000144">
    <property type="protein sequence ID" value="MBO8429629.1"/>
    <property type="molecule type" value="Genomic_DNA"/>
</dbReference>
<dbReference type="GO" id="GO:0005524">
    <property type="term" value="F:ATP binding"/>
    <property type="evidence" value="ECO:0007669"/>
    <property type="project" value="UniProtKB-KW"/>
</dbReference>
<accession>A0A9D9DR08</accession>
<dbReference type="Pfam" id="PF00005">
    <property type="entry name" value="ABC_tran"/>
    <property type="match status" value="1"/>
</dbReference>
<comment type="function">
    <text evidence="1">Part of the ABC transporter FtsEX involved in cellular division. Important for assembly or stability of the septal ring.</text>
</comment>
<evidence type="ECO:0000256" key="2">
    <source>
        <dbReference type="ARBA" id="ARBA00005417"/>
    </source>
</evidence>
<dbReference type="Proteomes" id="UP000823635">
    <property type="component" value="Unassembled WGS sequence"/>
</dbReference>
<evidence type="ECO:0000256" key="3">
    <source>
        <dbReference type="ARBA" id="ARBA00020019"/>
    </source>
</evidence>
<dbReference type="GO" id="GO:0016887">
    <property type="term" value="F:ATP hydrolysis activity"/>
    <property type="evidence" value="ECO:0007669"/>
    <property type="project" value="InterPro"/>
</dbReference>
<keyword evidence="4" id="KW-0547">Nucleotide-binding</keyword>
<dbReference type="InterPro" id="IPR027417">
    <property type="entry name" value="P-loop_NTPase"/>
</dbReference>
<dbReference type="Gene3D" id="3.40.50.300">
    <property type="entry name" value="P-loop containing nucleotide triphosphate hydrolases"/>
    <property type="match status" value="1"/>
</dbReference>